<feature type="region of interest" description="Disordered" evidence="1">
    <location>
        <begin position="28"/>
        <end position="57"/>
    </location>
</feature>
<name>A0A4Y2FZI2_ARAVE</name>
<keyword evidence="3" id="KW-1185">Reference proteome</keyword>
<sequence length="104" mass="11394">MSLEGKWMFAVGGCGQLPDKSLRLKFSATPLGAGKPKEHHPAPPKHPGKQLKDLPPRQPSQALWFLHSIPHYEWLMQQPAVSQGYDPSPEVGPKSHTTIIVPSG</sequence>
<evidence type="ECO:0000313" key="2">
    <source>
        <dbReference type="EMBL" id="GBM46942.1"/>
    </source>
</evidence>
<dbReference type="Proteomes" id="UP000499080">
    <property type="component" value="Unassembled WGS sequence"/>
</dbReference>
<organism evidence="2 3">
    <name type="scientific">Araneus ventricosus</name>
    <name type="common">Orbweaver spider</name>
    <name type="synonym">Epeira ventricosa</name>
    <dbReference type="NCBI Taxonomy" id="182803"/>
    <lineage>
        <taxon>Eukaryota</taxon>
        <taxon>Metazoa</taxon>
        <taxon>Ecdysozoa</taxon>
        <taxon>Arthropoda</taxon>
        <taxon>Chelicerata</taxon>
        <taxon>Arachnida</taxon>
        <taxon>Araneae</taxon>
        <taxon>Araneomorphae</taxon>
        <taxon>Entelegynae</taxon>
        <taxon>Araneoidea</taxon>
        <taxon>Araneidae</taxon>
        <taxon>Araneus</taxon>
    </lineage>
</organism>
<evidence type="ECO:0000313" key="3">
    <source>
        <dbReference type="Proteomes" id="UP000499080"/>
    </source>
</evidence>
<evidence type="ECO:0000256" key="1">
    <source>
        <dbReference type="SAM" id="MobiDB-lite"/>
    </source>
</evidence>
<comment type="caution">
    <text evidence="2">The sequence shown here is derived from an EMBL/GenBank/DDBJ whole genome shotgun (WGS) entry which is preliminary data.</text>
</comment>
<protein>
    <submittedName>
        <fullName evidence="2">Uncharacterized protein</fullName>
    </submittedName>
</protein>
<dbReference type="AlphaFoldDB" id="A0A4Y2FZI2"/>
<feature type="region of interest" description="Disordered" evidence="1">
    <location>
        <begin position="82"/>
        <end position="104"/>
    </location>
</feature>
<feature type="compositionally biased region" description="Polar residues" evidence="1">
    <location>
        <begin position="95"/>
        <end position="104"/>
    </location>
</feature>
<gene>
    <name evidence="2" type="ORF">AVEN_241171_1</name>
</gene>
<accession>A0A4Y2FZI2</accession>
<reference evidence="2 3" key="1">
    <citation type="journal article" date="2019" name="Sci. Rep.">
        <title>Orb-weaving spider Araneus ventricosus genome elucidates the spidroin gene catalogue.</title>
        <authorList>
            <person name="Kono N."/>
            <person name="Nakamura H."/>
            <person name="Ohtoshi R."/>
            <person name="Moran D.A.P."/>
            <person name="Shinohara A."/>
            <person name="Yoshida Y."/>
            <person name="Fujiwara M."/>
            <person name="Mori M."/>
            <person name="Tomita M."/>
            <person name="Arakawa K."/>
        </authorList>
    </citation>
    <scope>NUCLEOTIDE SEQUENCE [LARGE SCALE GENOMIC DNA]</scope>
</reference>
<proteinExistence type="predicted"/>
<dbReference type="EMBL" id="BGPR01001159">
    <property type="protein sequence ID" value="GBM46942.1"/>
    <property type="molecule type" value="Genomic_DNA"/>
</dbReference>